<sequence>MKVLVLMAVLVAFAAATPRQKRSVGGQAGGTGEGRPENGVNGPAPGSQGNSAEGSQEDFIPQPISPSQFKDEMEEMVGEVKAAKGKLEAAAWAAGAVYENASEGALETVAKRFREQAEHNGHMFDRVAQRLVQIMFRLYAGSDGFAEADRCQTIKHFEAELNDPEDPTQRKAYMKELAGHVWIDLWCFSSLYGQVDTIDLELMTNDEYTEADAAHLVSTFLREIHLVRKNTQRFNIAVGKAYSKLENNEGETVDEEERQLKRLLKRLLADSRGIKK</sequence>
<name>A0AAN9BKQ6_9CAEN</name>
<evidence type="ECO:0000313" key="3">
    <source>
        <dbReference type="EMBL" id="KAK7106978.1"/>
    </source>
</evidence>
<dbReference type="Proteomes" id="UP001374579">
    <property type="component" value="Unassembled WGS sequence"/>
</dbReference>
<evidence type="ECO:0000313" key="4">
    <source>
        <dbReference type="Proteomes" id="UP001374579"/>
    </source>
</evidence>
<keyword evidence="2" id="KW-0732">Signal</keyword>
<organism evidence="3 4">
    <name type="scientific">Littorina saxatilis</name>
    <dbReference type="NCBI Taxonomy" id="31220"/>
    <lineage>
        <taxon>Eukaryota</taxon>
        <taxon>Metazoa</taxon>
        <taxon>Spiralia</taxon>
        <taxon>Lophotrochozoa</taxon>
        <taxon>Mollusca</taxon>
        <taxon>Gastropoda</taxon>
        <taxon>Caenogastropoda</taxon>
        <taxon>Littorinimorpha</taxon>
        <taxon>Littorinoidea</taxon>
        <taxon>Littorinidae</taxon>
        <taxon>Littorina</taxon>
    </lineage>
</organism>
<feature type="chain" id="PRO_5042834637" description="Secreted protein" evidence="2">
    <location>
        <begin position="17"/>
        <end position="276"/>
    </location>
</feature>
<evidence type="ECO:0000256" key="2">
    <source>
        <dbReference type="SAM" id="SignalP"/>
    </source>
</evidence>
<evidence type="ECO:0008006" key="5">
    <source>
        <dbReference type="Google" id="ProtNLM"/>
    </source>
</evidence>
<gene>
    <name evidence="3" type="ORF">V1264_014975</name>
</gene>
<evidence type="ECO:0000256" key="1">
    <source>
        <dbReference type="SAM" id="MobiDB-lite"/>
    </source>
</evidence>
<dbReference type="AlphaFoldDB" id="A0AAN9BKQ6"/>
<feature type="region of interest" description="Disordered" evidence="1">
    <location>
        <begin position="20"/>
        <end position="66"/>
    </location>
</feature>
<accession>A0AAN9BKQ6</accession>
<dbReference type="EMBL" id="JBAMIC010000004">
    <property type="protein sequence ID" value="KAK7106978.1"/>
    <property type="molecule type" value="Genomic_DNA"/>
</dbReference>
<proteinExistence type="predicted"/>
<comment type="caution">
    <text evidence="3">The sequence shown here is derived from an EMBL/GenBank/DDBJ whole genome shotgun (WGS) entry which is preliminary data.</text>
</comment>
<protein>
    <recommendedName>
        <fullName evidence="5">Secreted protein</fullName>
    </recommendedName>
</protein>
<keyword evidence="4" id="KW-1185">Reference proteome</keyword>
<feature type="signal peptide" evidence="2">
    <location>
        <begin position="1"/>
        <end position="16"/>
    </location>
</feature>
<reference evidence="3 4" key="1">
    <citation type="submission" date="2024-02" db="EMBL/GenBank/DDBJ databases">
        <title>Chromosome-scale genome assembly of the rough periwinkle Littorina saxatilis.</title>
        <authorList>
            <person name="De Jode A."/>
            <person name="Faria R."/>
            <person name="Formenti G."/>
            <person name="Sims Y."/>
            <person name="Smith T.P."/>
            <person name="Tracey A."/>
            <person name="Wood J.M.D."/>
            <person name="Zagrodzka Z.B."/>
            <person name="Johannesson K."/>
            <person name="Butlin R.K."/>
            <person name="Leder E.H."/>
        </authorList>
    </citation>
    <scope>NUCLEOTIDE SEQUENCE [LARGE SCALE GENOMIC DNA]</scope>
    <source>
        <strain evidence="3">Snail1</strain>
        <tissue evidence="3">Muscle</tissue>
    </source>
</reference>